<proteinExistence type="predicted"/>
<dbReference type="AlphaFoldDB" id="A0A840S551"/>
<dbReference type="EMBL" id="JACHHO010000001">
    <property type="protein sequence ID" value="MBB5203944.1"/>
    <property type="molecule type" value="Genomic_DNA"/>
</dbReference>
<organism evidence="1 2">
    <name type="scientific">Inhella inkyongensis</name>
    <dbReference type="NCBI Taxonomy" id="392593"/>
    <lineage>
        <taxon>Bacteria</taxon>
        <taxon>Pseudomonadati</taxon>
        <taxon>Pseudomonadota</taxon>
        <taxon>Betaproteobacteria</taxon>
        <taxon>Burkholderiales</taxon>
        <taxon>Sphaerotilaceae</taxon>
        <taxon>Inhella</taxon>
    </lineage>
</organism>
<dbReference type="SUPFAM" id="SSF52980">
    <property type="entry name" value="Restriction endonuclease-like"/>
    <property type="match status" value="1"/>
</dbReference>
<evidence type="ECO:0000313" key="1">
    <source>
        <dbReference type="EMBL" id="MBB5203944.1"/>
    </source>
</evidence>
<dbReference type="InterPro" id="IPR015306">
    <property type="entry name" value="Restrct_endonuc_II_PvuII"/>
</dbReference>
<dbReference type="InterPro" id="IPR011335">
    <property type="entry name" value="Restrct_endonuc-II-like"/>
</dbReference>
<dbReference type="Gene3D" id="3.40.210.10">
    <property type="entry name" value="PVUII Endonuclease, subunit A"/>
    <property type="match status" value="1"/>
</dbReference>
<dbReference type="Pfam" id="PF09225">
    <property type="entry name" value="Endonuc-PvuII"/>
    <property type="match status" value="1"/>
</dbReference>
<dbReference type="RefSeq" id="WP_175423644.1">
    <property type="nucleotide sequence ID" value="NZ_CP040709.1"/>
</dbReference>
<dbReference type="EC" id="3.1.21.4" evidence="1"/>
<accession>A0A840S551</accession>
<dbReference type="Proteomes" id="UP000554837">
    <property type="component" value="Unassembled WGS sequence"/>
</dbReference>
<gene>
    <name evidence="1" type="ORF">HNQ51_001237</name>
</gene>
<sequence>MTTLPTESDKEKFDRLFPYVREYQELASKFNIKDIFQDNGGKYLQLLMLLGLSTDGAREGNDAIDAQGNEYEIKTVNLDLQHQFTTHHHMNPRIIAKYRKVDWYFAAFKGIELQVIYRLKPADMEHYYSKWEKKWHDKGGVDENNPKISLTYVMEHGDIVWLPANVKAFVKPKLVKDPNRPVRKRARTLD</sequence>
<dbReference type="GO" id="GO:0009036">
    <property type="term" value="F:type II site-specific deoxyribonuclease activity"/>
    <property type="evidence" value="ECO:0007669"/>
    <property type="project" value="UniProtKB-EC"/>
</dbReference>
<comment type="caution">
    <text evidence="1">The sequence shown here is derived from an EMBL/GenBank/DDBJ whole genome shotgun (WGS) entry which is preliminary data.</text>
</comment>
<dbReference type="InterPro" id="IPR038402">
    <property type="entry name" value="PvuII_sf"/>
</dbReference>
<keyword evidence="2" id="KW-1185">Reference proteome</keyword>
<dbReference type="CDD" id="cd22351">
    <property type="entry name" value="PvuII-like"/>
    <property type="match status" value="1"/>
</dbReference>
<evidence type="ECO:0000313" key="2">
    <source>
        <dbReference type="Proteomes" id="UP000554837"/>
    </source>
</evidence>
<keyword evidence="1" id="KW-0378">Hydrolase</keyword>
<name>A0A840S551_9BURK</name>
<reference evidence="1 2" key="1">
    <citation type="submission" date="2020-08" db="EMBL/GenBank/DDBJ databases">
        <title>Genomic Encyclopedia of Type Strains, Phase IV (KMG-IV): sequencing the most valuable type-strain genomes for metagenomic binning, comparative biology and taxonomic classification.</title>
        <authorList>
            <person name="Goeker M."/>
        </authorList>
    </citation>
    <scope>NUCLEOTIDE SEQUENCE [LARGE SCALE GENOMIC DNA]</scope>
    <source>
        <strain evidence="1 2">DSM 23958</strain>
    </source>
</reference>
<protein>
    <submittedName>
        <fullName evidence="1">Type II restriction enzyme</fullName>
        <ecNumber evidence="1">3.1.21.4</ecNumber>
    </submittedName>
</protein>